<proteinExistence type="predicted"/>
<name>A0A9P3H2X5_9FUNG</name>
<reference evidence="4" key="2">
    <citation type="journal article" date="2022" name="Microbiol. Resour. Announc.">
        <title>Whole-Genome Sequence of Entomortierella parvispora E1425, a Mucoromycotan Fungus Associated with Burkholderiaceae-Related Endosymbiotic Bacteria.</title>
        <authorList>
            <person name="Herlambang A."/>
            <person name="Guo Y."/>
            <person name="Takashima Y."/>
            <person name="Narisawa K."/>
            <person name="Ohta H."/>
            <person name="Nishizawa T."/>
        </authorList>
    </citation>
    <scope>NUCLEOTIDE SEQUENCE</scope>
    <source>
        <strain evidence="4">E1425</strain>
    </source>
</reference>
<evidence type="ECO:0000256" key="2">
    <source>
        <dbReference type="ARBA" id="ARBA00048082"/>
    </source>
</evidence>
<evidence type="ECO:0000259" key="3">
    <source>
        <dbReference type="Pfam" id="PF01965"/>
    </source>
</evidence>
<dbReference type="Pfam" id="PF01965">
    <property type="entry name" value="DJ-1_PfpI"/>
    <property type="match status" value="1"/>
</dbReference>
<comment type="caution">
    <text evidence="4">The sequence shown here is derived from an EMBL/GenBank/DDBJ whole genome shotgun (WGS) entry which is preliminary data.</text>
</comment>
<dbReference type="GO" id="GO:0005634">
    <property type="term" value="C:nucleus"/>
    <property type="evidence" value="ECO:0007669"/>
    <property type="project" value="TreeGrafter"/>
</dbReference>
<dbReference type="OrthoDB" id="543156at2759"/>
<gene>
    <name evidence="4" type="ORF">EMPS_01466</name>
</gene>
<dbReference type="InterPro" id="IPR029062">
    <property type="entry name" value="Class_I_gatase-like"/>
</dbReference>
<dbReference type="EMBL" id="BQFW01000002">
    <property type="protein sequence ID" value="GJJ69120.1"/>
    <property type="molecule type" value="Genomic_DNA"/>
</dbReference>
<evidence type="ECO:0000313" key="5">
    <source>
        <dbReference type="Proteomes" id="UP000827284"/>
    </source>
</evidence>
<dbReference type="Proteomes" id="UP000827284">
    <property type="component" value="Unassembled WGS sequence"/>
</dbReference>
<dbReference type="PANTHER" id="PTHR48094">
    <property type="entry name" value="PROTEIN/NUCLEIC ACID DEGLYCASE DJ-1-RELATED"/>
    <property type="match status" value="1"/>
</dbReference>
<dbReference type="SUPFAM" id="SSF52317">
    <property type="entry name" value="Class I glutamine amidotransferase-like"/>
    <property type="match status" value="1"/>
</dbReference>
<dbReference type="InterPro" id="IPR006287">
    <property type="entry name" value="DJ-1"/>
</dbReference>
<evidence type="ECO:0000256" key="1">
    <source>
        <dbReference type="ARBA" id="ARBA00013134"/>
    </source>
</evidence>
<organism evidence="4 5">
    <name type="scientific">Entomortierella parvispora</name>
    <dbReference type="NCBI Taxonomy" id="205924"/>
    <lineage>
        <taxon>Eukaryota</taxon>
        <taxon>Fungi</taxon>
        <taxon>Fungi incertae sedis</taxon>
        <taxon>Mucoromycota</taxon>
        <taxon>Mortierellomycotina</taxon>
        <taxon>Mortierellomycetes</taxon>
        <taxon>Mortierellales</taxon>
        <taxon>Mortierellaceae</taxon>
        <taxon>Entomortierella</taxon>
    </lineage>
</organism>
<dbReference type="NCBIfam" id="TIGR01383">
    <property type="entry name" value="not_thiJ"/>
    <property type="match status" value="1"/>
</dbReference>
<sequence length="211" mass="22400">MSTAEKKTALVLIADGTEEMEAVITIDVLVRAGIEVTVASIKDNNEALKCSRGVRILPDTHLSALPLPTATATVTMTTQPHLYNVLFIPGGGPGAQAMVASPLVHQWVQVHMAAPGVLVAAICAGPTVLKAAQVAKGAQVTSHPSVRNDLDDYFVYLDDLKGEEAIVVHDRAHELMTSRGPGSTFALALRIVQEVKGKEVMESVRGPMMFP</sequence>
<dbReference type="InterPro" id="IPR002818">
    <property type="entry name" value="DJ-1/PfpI"/>
</dbReference>
<reference evidence="4" key="1">
    <citation type="submission" date="2021-11" db="EMBL/GenBank/DDBJ databases">
        <authorList>
            <person name="Herlambang A."/>
            <person name="Guo Y."/>
            <person name="Takashima Y."/>
            <person name="Nishizawa T."/>
        </authorList>
    </citation>
    <scope>NUCLEOTIDE SEQUENCE</scope>
    <source>
        <strain evidence="4">E1425</strain>
    </source>
</reference>
<dbReference type="InterPro" id="IPR050325">
    <property type="entry name" value="Prot/Nucl_acid_deglycase"/>
</dbReference>
<dbReference type="Gene3D" id="3.40.50.880">
    <property type="match status" value="1"/>
</dbReference>
<dbReference type="GO" id="GO:0006979">
    <property type="term" value="P:response to oxidative stress"/>
    <property type="evidence" value="ECO:0007669"/>
    <property type="project" value="TreeGrafter"/>
</dbReference>
<dbReference type="GO" id="GO:0005739">
    <property type="term" value="C:mitochondrion"/>
    <property type="evidence" value="ECO:0007669"/>
    <property type="project" value="TreeGrafter"/>
</dbReference>
<dbReference type="GO" id="GO:0019172">
    <property type="term" value="F:glyoxalase III activity"/>
    <property type="evidence" value="ECO:0007669"/>
    <property type="project" value="UniProtKB-EC"/>
</dbReference>
<dbReference type="AlphaFoldDB" id="A0A9P3H2X5"/>
<keyword evidence="5" id="KW-1185">Reference proteome</keyword>
<dbReference type="EC" id="4.2.1.130" evidence="1"/>
<comment type="catalytic activity">
    <reaction evidence="2">
        <text>methylglyoxal + H2O = (R)-lactate + H(+)</text>
        <dbReference type="Rhea" id="RHEA:27754"/>
        <dbReference type="ChEBI" id="CHEBI:15377"/>
        <dbReference type="ChEBI" id="CHEBI:15378"/>
        <dbReference type="ChEBI" id="CHEBI:16004"/>
        <dbReference type="ChEBI" id="CHEBI:17158"/>
        <dbReference type="EC" id="4.2.1.130"/>
    </reaction>
</comment>
<protein>
    <recommendedName>
        <fullName evidence="1">D-lactate dehydratase</fullName>
        <ecNumber evidence="1">4.2.1.130</ecNumber>
    </recommendedName>
</protein>
<accession>A0A9P3H2X5</accession>
<dbReference type="CDD" id="cd03135">
    <property type="entry name" value="GATase1_DJ-1"/>
    <property type="match status" value="1"/>
</dbReference>
<dbReference type="GO" id="GO:1903189">
    <property type="term" value="P:glyoxal metabolic process"/>
    <property type="evidence" value="ECO:0007669"/>
    <property type="project" value="TreeGrafter"/>
</dbReference>
<evidence type="ECO:0000313" key="4">
    <source>
        <dbReference type="EMBL" id="GJJ69120.1"/>
    </source>
</evidence>
<dbReference type="PANTHER" id="PTHR48094:SF12">
    <property type="entry name" value="PARKINSON DISEASE PROTEIN 7 HOMOLOG"/>
    <property type="match status" value="1"/>
</dbReference>
<feature type="domain" description="DJ-1/PfpI" evidence="3">
    <location>
        <begin position="7"/>
        <end position="193"/>
    </location>
</feature>